<keyword evidence="3" id="KW-1185">Reference proteome</keyword>
<name>A0ABU0LNQ5_9HYPH</name>
<dbReference type="Gene3D" id="3.40.50.1820">
    <property type="entry name" value="alpha/beta hydrolase"/>
    <property type="match status" value="1"/>
</dbReference>
<gene>
    <name evidence="2" type="ORF">QOZ99_001199</name>
</gene>
<dbReference type="EMBL" id="JAUSVR010000003">
    <property type="protein sequence ID" value="MDQ0510316.1"/>
    <property type="molecule type" value="Genomic_DNA"/>
</dbReference>
<dbReference type="GO" id="GO:0016787">
    <property type="term" value="F:hydrolase activity"/>
    <property type="evidence" value="ECO:0007669"/>
    <property type="project" value="UniProtKB-KW"/>
</dbReference>
<dbReference type="SUPFAM" id="SSF53474">
    <property type="entry name" value="alpha/beta-Hydrolases"/>
    <property type="match status" value="1"/>
</dbReference>
<dbReference type="InterPro" id="IPR016986">
    <property type="entry name" value="UCP031982_abhydr"/>
</dbReference>
<dbReference type="Proteomes" id="UP001235094">
    <property type="component" value="Unassembled WGS sequence"/>
</dbReference>
<accession>A0ABU0LNQ5</accession>
<dbReference type="InterPro" id="IPR029058">
    <property type="entry name" value="AB_hydrolase_fold"/>
</dbReference>
<reference evidence="2 3" key="1">
    <citation type="submission" date="2023-07" db="EMBL/GenBank/DDBJ databases">
        <title>Genomic Encyclopedia of Type Strains, Phase IV (KMG-IV): sequencing the most valuable type-strain genomes for metagenomic binning, comparative biology and taxonomic classification.</title>
        <authorList>
            <person name="Goeker M."/>
        </authorList>
    </citation>
    <scope>NUCLEOTIDE SEQUENCE [LARGE SCALE GENOMIC DNA]</scope>
    <source>
        <strain evidence="2 3">DSM 15561</strain>
    </source>
</reference>
<sequence length="336" mass="34843">MNLLRRMALGAMLLVVGPLAAQAADPAVGHRILSVTAPERGVPIEVDLWYPAAAGGVAESYGASPLFVGVPAQKDAPVAEGRFPLVLLAHGGLRSNPQMAGWIAGRLAAQGRLVAVAHPPVLGAGAARAAVEEIRLRPGDLEATLSAVEADPAVRAHRAAGKVGAVGFFLGGSSVLALAGARLDTARLRAACDAPAEGPDCRWFAKSGVDLHAVVDERFAASHRDTRIGLVVAVAPEFLDRVQPDSLRGIDLPVTLIDLGPADSPARAAAALIPGLRVETLPDPTPFAAFSRCTPRAAVLLAEEGEDDALCRERPGRSRLVLHEEMARLIAAALAR</sequence>
<feature type="chain" id="PRO_5045095215" evidence="1">
    <location>
        <begin position="24"/>
        <end position="336"/>
    </location>
</feature>
<evidence type="ECO:0000313" key="3">
    <source>
        <dbReference type="Proteomes" id="UP001235094"/>
    </source>
</evidence>
<keyword evidence="1" id="KW-0732">Signal</keyword>
<proteinExistence type="predicted"/>
<feature type="signal peptide" evidence="1">
    <location>
        <begin position="1"/>
        <end position="23"/>
    </location>
</feature>
<dbReference type="PIRSF" id="PIRSF031982">
    <property type="entry name" value="UCP031982_abhydr"/>
    <property type="match status" value="1"/>
</dbReference>
<keyword evidence="2" id="KW-0378">Hydrolase</keyword>
<dbReference type="RefSeq" id="WP_306889076.1">
    <property type="nucleotide sequence ID" value="NZ_JAUSVR010000003.1"/>
</dbReference>
<evidence type="ECO:0000313" key="2">
    <source>
        <dbReference type="EMBL" id="MDQ0510316.1"/>
    </source>
</evidence>
<protein>
    <submittedName>
        <fullName evidence="2">Dienelactone hydrolase</fullName>
    </submittedName>
</protein>
<organism evidence="2 3">
    <name type="scientific">Ancylobacter amanitiformis</name>
    <dbReference type="NCBI Taxonomy" id="217069"/>
    <lineage>
        <taxon>Bacteria</taxon>
        <taxon>Pseudomonadati</taxon>
        <taxon>Pseudomonadota</taxon>
        <taxon>Alphaproteobacteria</taxon>
        <taxon>Hyphomicrobiales</taxon>
        <taxon>Xanthobacteraceae</taxon>
        <taxon>Ancylobacter</taxon>
    </lineage>
</organism>
<comment type="caution">
    <text evidence="2">The sequence shown here is derived from an EMBL/GenBank/DDBJ whole genome shotgun (WGS) entry which is preliminary data.</text>
</comment>
<evidence type="ECO:0000256" key="1">
    <source>
        <dbReference type="SAM" id="SignalP"/>
    </source>
</evidence>